<dbReference type="GO" id="GO:0008324">
    <property type="term" value="F:monoatomic cation transmembrane transporter activity"/>
    <property type="evidence" value="ECO:0007669"/>
    <property type="project" value="TreeGrafter"/>
</dbReference>
<evidence type="ECO:0000256" key="8">
    <source>
        <dbReference type="SAM" id="Phobius"/>
    </source>
</evidence>
<comment type="subcellular location">
    <subcellularLocation>
        <location evidence="1">Membrane</location>
        <topology evidence="1">Multi-pass membrane protein</topology>
    </subcellularLocation>
</comment>
<dbReference type="EMBL" id="CAJVPK010000423">
    <property type="protein sequence ID" value="CAG8508488.1"/>
    <property type="molecule type" value="Genomic_DNA"/>
</dbReference>
<dbReference type="InterPro" id="IPR051359">
    <property type="entry name" value="CaCA_antiporter"/>
</dbReference>
<evidence type="ECO:0000256" key="1">
    <source>
        <dbReference type="ARBA" id="ARBA00004141"/>
    </source>
</evidence>
<feature type="domain" description="Sodium/calcium exchanger membrane region" evidence="9">
    <location>
        <begin position="593"/>
        <end position="711"/>
    </location>
</feature>
<feature type="transmembrane region" description="Helical" evidence="8">
    <location>
        <begin position="561"/>
        <end position="579"/>
    </location>
</feature>
<feature type="region of interest" description="Disordered" evidence="7">
    <location>
        <begin position="392"/>
        <end position="433"/>
    </location>
</feature>
<feature type="transmembrane region" description="Helical" evidence="8">
    <location>
        <begin position="695"/>
        <end position="715"/>
    </location>
</feature>
<evidence type="ECO:0000256" key="6">
    <source>
        <dbReference type="ARBA" id="ARBA00023136"/>
    </source>
</evidence>
<keyword evidence="11" id="KW-1185">Reference proteome</keyword>
<dbReference type="OrthoDB" id="407410at2759"/>
<dbReference type="InterPro" id="IPR004837">
    <property type="entry name" value="NaCa_Exmemb"/>
</dbReference>
<proteinExistence type="inferred from homology"/>
<feature type="transmembrane region" description="Helical" evidence="8">
    <location>
        <begin position="118"/>
        <end position="137"/>
    </location>
</feature>
<evidence type="ECO:0000256" key="5">
    <source>
        <dbReference type="ARBA" id="ARBA00022989"/>
    </source>
</evidence>
<comment type="similarity">
    <text evidence="2">Belongs to the Ca(2+):cation antiporter (CaCA) (TC 2.A.19) family.</text>
</comment>
<feature type="domain" description="Sodium/calcium exchanger membrane region" evidence="9">
    <location>
        <begin position="43"/>
        <end position="161"/>
    </location>
</feature>
<dbReference type="Gene3D" id="1.20.1420.30">
    <property type="entry name" value="NCX, central ion-binding region"/>
    <property type="match status" value="2"/>
</dbReference>
<feature type="compositionally biased region" description="Polar residues" evidence="7">
    <location>
        <begin position="307"/>
        <end position="317"/>
    </location>
</feature>
<feature type="transmembrane region" description="Helical" evidence="8">
    <location>
        <begin position="90"/>
        <end position="111"/>
    </location>
</feature>
<dbReference type="GO" id="GO:0006874">
    <property type="term" value="P:intracellular calcium ion homeostasis"/>
    <property type="evidence" value="ECO:0007669"/>
    <property type="project" value="TreeGrafter"/>
</dbReference>
<feature type="transmembrane region" description="Helical" evidence="8">
    <location>
        <begin position="143"/>
        <end position="166"/>
    </location>
</feature>
<evidence type="ECO:0000313" key="11">
    <source>
        <dbReference type="Proteomes" id="UP000789706"/>
    </source>
</evidence>
<keyword evidence="6 8" id="KW-0472">Membrane</keyword>
<keyword evidence="5 8" id="KW-1133">Transmembrane helix</keyword>
<keyword evidence="3" id="KW-0813">Transport</keyword>
<evidence type="ECO:0000256" key="4">
    <source>
        <dbReference type="ARBA" id="ARBA00022692"/>
    </source>
</evidence>
<feature type="transmembrane region" description="Helical" evidence="8">
    <location>
        <begin position="617"/>
        <end position="639"/>
    </location>
</feature>
<evidence type="ECO:0000259" key="9">
    <source>
        <dbReference type="Pfam" id="PF01699"/>
    </source>
</evidence>
<gene>
    <name evidence="10" type="ORF">DEBURN_LOCUS5050</name>
</gene>
<feature type="compositionally biased region" description="Polar residues" evidence="7">
    <location>
        <begin position="392"/>
        <end position="416"/>
    </location>
</feature>
<evidence type="ECO:0000256" key="3">
    <source>
        <dbReference type="ARBA" id="ARBA00022448"/>
    </source>
</evidence>
<feature type="transmembrane region" description="Helical" evidence="8">
    <location>
        <begin position="586"/>
        <end position="605"/>
    </location>
</feature>
<dbReference type="Proteomes" id="UP000789706">
    <property type="component" value="Unassembled WGS sequence"/>
</dbReference>
<keyword evidence="4 8" id="KW-0812">Transmembrane</keyword>
<evidence type="ECO:0000256" key="7">
    <source>
        <dbReference type="SAM" id="MobiDB-lite"/>
    </source>
</evidence>
<dbReference type="Pfam" id="PF01699">
    <property type="entry name" value="Na_Ca_ex"/>
    <property type="match status" value="2"/>
</dbReference>
<evidence type="ECO:0000256" key="2">
    <source>
        <dbReference type="ARBA" id="ARBA00008170"/>
    </source>
</evidence>
<name>A0A9N8ZVG0_9GLOM</name>
<reference evidence="10" key="1">
    <citation type="submission" date="2021-06" db="EMBL/GenBank/DDBJ databases">
        <authorList>
            <person name="Kallberg Y."/>
            <person name="Tangrot J."/>
            <person name="Rosling A."/>
        </authorList>
    </citation>
    <scope>NUCLEOTIDE SEQUENCE</scope>
    <source>
        <strain evidence="10">AZ414A</strain>
    </source>
</reference>
<comment type="caution">
    <text evidence="10">The sequence shown here is derived from an EMBL/GenBank/DDBJ whole genome shotgun (WGS) entry which is preliminary data.</text>
</comment>
<feature type="compositionally biased region" description="Polar residues" evidence="7">
    <location>
        <begin position="325"/>
        <end position="335"/>
    </location>
</feature>
<sequence length="765" mass="84633">MTSSTLSEVTSLFKKEEFSNEFGFPNSGNSGNSEEWLAIEGNISYFSNNFERIAAKAGVTFLAFGNGSPDLFSTFTAMSHESGSLAIGELIGAASFITSIVAGSMAVITPFRVTKVPFMRNVIFFLLAIIITLSIIWDGMIYLWESIVLVAFYILYVSVVFIGSWWTENQKKMKWQEQKARDEYNQNLRVNVDTDNQGVTIEDDYDNQEYEYDSYHETDPLLPEGERHVPDYSNRTVTPPPISMTNLATHSHHEGQNQFKPASVISRQPARGTRPSLFGAIEFRDIVNSLKLDSSARALGVLGRNYTSDLYNPYNSRPRSRTLPHSRTINNPSRRRSWASSNYIIEEYPDTSYYGNLSDHVINAGSSSNPTNTLQVPNLLTHDQESDTQLSISPLNISDNSHPENQPQFISDVNSLRSSPRSTPTHSHSRSPNLSPLLSPIVSPSLLPVTNLSSLSSFKITILSLLNKFQILFFPYLEGFSNKSLFAKFIALMACPATFLLTLTLPVVYEDDIIGIQDEVIIPSPDENVKSIGWNRTLTAIQLFFAPLFTSVVLFGDTKSIIYSLIIGITLSLLCIIFAHENEPPLFYSSLCFMGFGVAMVWIFLIANEVVSLLESFGLIIGVSEAILGLTIFAMGNSLGDFVANITIAKMGLPMMAISACFGSPMLNILLGIGLSGTYMTAKTGLPYKIDTGPTLFISAIGLLISLLSTLRIIYRFPSSNTQTCLIPKILSMGVNSENDPVSSDITLIEHPIFSRHLIITQDCM</sequence>
<feature type="region of interest" description="Disordered" evidence="7">
    <location>
        <begin position="307"/>
        <end position="335"/>
    </location>
</feature>
<dbReference type="PANTHER" id="PTHR12266">
    <property type="entry name" value="NA+/CA2+ K+ INDEPENDENT EXCHANGER"/>
    <property type="match status" value="1"/>
</dbReference>
<dbReference type="AlphaFoldDB" id="A0A9N8ZVG0"/>
<evidence type="ECO:0000313" key="10">
    <source>
        <dbReference type="EMBL" id="CAG8508488.1"/>
    </source>
</evidence>
<organism evidence="10 11">
    <name type="scientific">Diversispora eburnea</name>
    <dbReference type="NCBI Taxonomy" id="1213867"/>
    <lineage>
        <taxon>Eukaryota</taxon>
        <taxon>Fungi</taxon>
        <taxon>Fungi incertae sedis</taxon>
        <taxon>Mucoromycota</taxon>
        <taxon>Glomeromycotina</taxon>
        <taxon>Glomeromycetes</taxon>
        <taxon>Diversisporales</taxon>
        <taxon>Diversisporaceae</taxon>
        <taxon>Diversispora</taxon>
    </lineage>
</organism>
<protein>
    <submittedName>
        <fullName evidence="10">4866_t:CDS:1</fullName>
    </submittedName>
</protein>
<accession>A0A9N8ZVG0</accession>
<feature type="transmembrane region" description="Helical" evidence="8">
    <location>
        <begin position="651"/>
        <end position="675"/>
    </location>
</feature>
<dbReference type="GO" id="GO:0016020">
    <property type="term" value="C:membrane"/>
    <property type="evidence" value="ECO:0007669"/>
    <property type="project" value="UniProtKB-SubCell"/>
</dbReference>
<feature type="compositionally biased region" description="Low complexity" evidence="7">
    <location>
        <begin position="417"/>
        <end position="433"/>
    </location>
</feature>
<dbReference type="PANTHER" id="PTHR12266:SF0">
    <property type="entry name" value="MITOCHONDRIAL SODIUM_CALCIUM EXCHANGER PROTEIN"/>
    <property type="match status" value="1"/>
</dbReference>
<feature type="transmembrane region" description="Helical" evidence="8">
    <location>
        <begin position="489"/>
        <end position="509"/>
    </location>
</feature>
<dbReference type="InterPro" id="IPR044880">
    <property type="entry name" value="NCX_ion-bd_dom_sf"/>
</dbReference>